<keyword evidence="2" id="KW-1185">Reference proteome</keyword>
<reference evidence="1 2" key="1">
    <citation type="submission" date="2020-11" db="EMBL/GenBank/DDBJ databases">
        <title>Kefir isolates.</title>
        <authorList>
            <person name="Marcisauskas S."/>
            <person name="Kim Y."/>
            <person name="Blasche S."/>
        </authorList>
    </citation>
    <scope>NUCLEOTIDE SEQUENCE [LARGE SCALE GENOMIC DNA]</scope>
    <source>
        <strain evidence="1 2">KR</strain>
    </source>
</reference>
<sequence>MPRVRTVATALGGLCCAWFLFVHPFLPRGYFAYSTRPLWDRDEAPQQVLRQYWTPDLAPADRCRLHGWTARDEETQVWDATIFSTETDLYLTRLHELAPVVDRFFVLESDRTFTGLEKPLLLHDLLEKDTRFAPFRAKITYRTFNGRTLEKGESPFAQEGQMRTAMTDLLRPELADVNGPLPVMLFSDVDEIPSRRTAQLLKACDFEAPMHLGLRSYLYSFEFEEGGETASWRAKAVQWPERGNGADEFYSHGKVTERVLANSGWHCSWCFRRLSEFKTKAEGYSHVDRLGSRPSALLRPERIQKTICTGLDFFGMLPEAYTYRDLIDKVRIRPKQSAVDIPSYVVEHPDELQYLLPGPGHCIREDAPPGS</sequence>
<evidence type="ECO:0000313" key="2">
    <source>
        <dbReference type="Proteomes" id="UP000777482"/>
    </source>
</evidence>
<gene>
    <name evidence="1" type="ORF">C6P46_004297</name>
</gene>
<dbReference type="GO" id="GO:0016020">
    <property type="term" value="C:membrane"/>
    <property type="evidence" value="ECO:0007669"/>
    <property type="project" value="InterPro"/>
</dbReference>
<dbReference type="Pfam" id="PF04724">
    <property type="entry name" value="Glyco_transf_17"/>
    <property type="match status" value="1"/>
</dbReference>
<dbReference type="AlphaFoldDB" id="A0A9P6W786"/>
<dbReference type="GO" id="GO:0006044">
    <property type="term" value="P:N-acetylglucosamine metabolic process"/>
    <property type="evidence" value="ECO:0007669"/>
    <property type="project" value="TreeGrafter"/>
</dbReference>
<dbReference type="PANTHER" id="PTHR12224:SF0">
    <property type="entry name" value="BETA-1,4-MANNOSYL-GLYCOPROTEIN 4-BETA-N-ACETYLGLUCOSAMINYLTRANSFERASE"/>
    <property type="match status" value="1"/>
</dbReference>
<name>A0A9P6W786_RHOMI</name>
<evidence type="ECO:0008006" key="3">
    <source>
        <dbReference type="Google" id="ProtNLM"/>
    </source>
</evidence>
<proteinExistence type="predicted"/>
<organism evidence="1 2">
    <name type="scientific">Rhodotorula mucilaginosa</name>
    <name type="common">Yeast</name>
    <name type="synonym">Rhodotorula rubra</name>
    <dbReference type="NCBI Taxonomy" id="5537"/>
    <lineage>
        <taxon>Eukaryota</taxon>
        <taxon>Fungi</taxon>
        <taxon>Dikarya</taxon>
        <taxon>Basidiomycota</taxon>
        <taxon>Pucciniomycotina</taxon>
        <taxon>Microbotryomycetes</taxon>
        <taxon>Sporidiobolales</taxon>
        <taxon>Sporidiobolaceae</taxon>
        <taxon>Rhodotorula</taxon>
    </lineage>
</organism>
<dbReference type="PANTHER" id="PTHR12224">
    <property type="entry name" value="BETA-1,4-MANNOSYL-GLYCOPROTEIN BETA-1,4-N-ACETYLGLUCOSAMINYL-TRANSFERASE"/>
    <property type="match status" value="1"/>
</dbReference>
<evidence type="ECO:0000313" key="1">
    <source>
        <dbReference type="EMBL" id="KAG0666631.1"/>
    </source>
</evidence>
<dbReference type="InterPro" id="IPR006813">
    <property type="entry name" value="Glyco_trans_17"/>
</dbReference>
<protein>
    <recommendedName>
        <fullName evidence="3">Glycosyltransferase family 17 protein</fullName>
    </recommendedName>
</protein>
<dbReference type="EMBL" id="PUHQ01000004">
    <property type="protein sequence ID" value="KAG0666631.1"/>
    <property type="molecule type" value="Genomic_DNA"/>
</dbReference>
<accession>A0A9P6W786</accession>
<dbReference type="OrthoDB" id="6474464at2759"/>
<dbReference type="GO" id="GO:0003830">
    <property type="term" value="F:beta-1,4-mannosylglycoprotein 4-beta-N-acetylglucosaminyltransferase activity"/>
    <property type="evidence" value="ECO:0007669"/>
    <property type="project" value="InterPro"/>
</dbReference>
<comment type="caution">
    <text evidence="1">The sequence shown here is derived from an EMBL/GenBank/DDBJ whole genome shotgun (WGS) entry which is preliminary data.</text>
</comment>
<dbReference type="Proteomes" id="UP000777482">
    <property type="component" value="Unassembled WGS sequence"/>
</dbReference>